<evidence type="ECO:0000313" key="2">
    <source>
        <dbReference type="EMBL" id="EQC28442.1"/>
    </source>
</evidence>
<dbReference type="EMBL" id="JH767194">
    <property type="protein sequence ID" value="EQC28442.1"/>
    <property type="molecule type" value="Genomic_DNA"/>
</dbReference>
<dbReference type="RefSeq" id="XP_008618090.1">
    <property type="nucleotide sequence ID" value="XM_008619868.1"/>
</dbReference>
<reference evidence="2 3" key="1">
    <citation type="submission" date="2012-04" db="EMBL/GenBank/DDBJ databases">
        <title>The Genome Sequence of Saprolegnia declina VS20.</title>
        <authorList>
            <consortium name="The Broad Institute Genome Sequencing Platform"/>
            <person name="Russ C."/>
            <person name="Nusbaum C."/>
            <person name="Tyler B."/>
            <person name="van West P."/>
            <person name="Dieguez-Uribeondo J."/>
            <person name="de Bruijn I."/>
            <person name="Tripathy S."/>
            <person name="Jiang R."/>
            <person name="Young S.K."/>
            <person name="Zeng Q."/>
            <person name="Gargeya S."/>
            <person name="Fitzgerald M."/>
            <person name="Haas B."/>
            <person name="Abouelleil A."/>
            <person name="Alvarado L."/>
            <person name="Arachchi H.M."/>
            <person name="Berlin A."/>
            <person name="Chapman S.B."/>
            <person name="Goldberg J."/>
            <person name="Griggs A."/>
            <person name="Gujja S."/>
            <person name="Hansen M."/>
            <person name="Howarth C."/>
            <person name="Imamovic A."/>
            <person name="Larimer J."/>
            <person name="McCowen C."/>
            <person name="Montmayeur A."/>
            <person name="Murphy C."/>
            <person name="Neiman D."/>
            <person name="Pearson M."/>
            <person name="Priest M."/>
            <person name="Roberts A."/>
            <person name="Saif S."/>
            <person name="Shea T."/>
            <person name="Sisk P."/>
            <person name="Sykes S."/>
            <person name="Wortman J."/>
            <person name="Nusbaum C."/>
            <person name="Birren B."/>
        </authorList>
    </citation>
    <scope>NUCLEOTIDE SEQUENCE [LARGE SCALE GENOMIC DNA]</scope>
    <source>
        <strain evidence="2 3">VS20</strain>
    </source>
</reference>
<protein>
    <submittedName>
        <fullName evidence="2">Uncharacterized protein</fullName>
    </submittedName>
</protein>
<dbReference type="OrthoDB" id="10537280at2759"/>
<dbReference type="AlphaFoldDB" id="T0RFK5"/>
<feature type="compositionally biased region" description="Basic and acidic residues" evidence="1">
    <location>
        <begin position="534"/>
        <end position="546"/>
    </location>
</feature>
<feature type="compositionally biased region" description="Basic residues" evidence="1">
    <location>
        <begin position="595"/>
        <end position="609"/>
    </location>
</feature>
<evidence type="ECO:0000256" key="1">
    <source>
        <dbReference type="SAM" id="MobiDB-lite"/>
    </source>
</evidence>
<dbReference type="Pfam" id="PF00612">
    <property type="entry name" value="IQ"/>
    <property type="match status" value="2"/>
</dbReference>
<sequence length="623" mass="71766">MRQSSPNALVRGQAKSARDLTRKTRLEQKCEDRKSRATSDVLMTFLQPDEVRKSRHVELTTEMMEGLPLLVVSTKGKLGTKWLFLDETLSQSRLKWSFFGKPSKPRFQGIGTRSTELHSLLAVTPYTDALPAGYNNLTRLRTRLEKHTRAKKTTTTTTDATAKNPGGVFLVHVTFTGKPDLLYAVDSEIDQDQAAYTWQRLAAKTKSRPSSPARSRMAIVPRKPEALAPLLLSPRSSSPSLVIPSWYSHPSPRASSPRPPMTPTFTYPELSPLSPRLGVDDRAFGADAVHAKLERLRYTHLLLHERFQHIRSVQDVFDQDMAEVQRALTFVEFNRDEKRERIAAYLNRHSTLIQRIYRGHRARVRVERLRQSIAIVRIQRLVRGFLVARRLVAARRRRQHEARMTAHWRAYLQRTCLVQLVETWHERNDALLEAKRLKITVLWHRAYVHARNAASTARTRKVILRHHFRAAVHKIMADRRVADMSKMGNVSLRAVSDTKKKMQMLQTMERRMLEIQRARQAFERKQRNKSVSPKRSEPRKEPEPSPHESLSLGHGETSSIFLTQLPMHHKRHHAHKSRQPMPALSCEAPNPSPKQSRHLGKRAKHPHHHVPYELLVDDDEVAV</sequence>
<accession>T0RFK5</accession>
<evidence type="ECO:0000313" key="3">
    <source>
        <dbReference type="Proteomes" id="UP000030762"/>
    </source>
</evidence>
<keyword evidence="3" id="KW-1185">Reference proteome</keyword>
<dbReference type="InParanoid" id="T0RFK5"/>
<dbReference type="GeneID" id="19954497"/>
<organism evidence="2 3">
    <name type="scientific">Saprolegnia diclina (strain VS20)</name>
    <dbReference type="NCBI Taxonomy" id="1156394"/>
    <lineage>
        <taxon>Eukaryota</taxon>
        <taxon>Sar</taxon>
        <taxon>Stramenopiles</taxon>
        <taxon>Oomycota</taxon>
        <taxon>Saprolegniomycetes</taxon>
        <taxon>Saprolegniales</taxon>
        <taxon>Saprolegniaceae</taxon>
        <taxon>Saprolegnia</taxon>
    </lineage>
</organism>
<proteinExistence type="predicted"/>
<dbReference type="Proteomes" id="UP000030762">
    <property type="component" value="Unassembled WGS sequence"/>
</dbReference>
<gene>
    <name evidence="2" type="ORF">SDRG_13770</name>
</gene>
<feature type="region of interest" description="Disordered" evidence="1">
    <location>
        <begin position="1"/>
        <end position="33"/>
    </location>
</feature>
<feature type="region of interest" description="Disordered" evidence="1">
    <location>
        <begin position="568"/>
        <end position="623"/>
    </location>
</feature>
<dbReference type="VEuPathDB" id="FungiDB:SDRG_13770"/>
<dbReference type="PROSITE" id="PS50096">
    <property type="entry name" value="IQ"/>
    <property type="match status" value="2"/>
</dbReference>
<name>T0RFK5_SAPDV</name>
<dbReference type="InterPro" id="IPR000048">
    <property type="entry name" value="IQ_motif_EF-hand-BS"/>
</dbReference>
<dbReference type="Gene3D" id="1.20.5.190">
    <property type="match status" value="1"/>
</dbReference>
<feature type="compositionally biased region" description="Basic and acidic residues" evidence="1">
    <location>
        <begin position="16"/>
        <end position="33"/>
    </location>
</feature>
<dbReference type="SMART" id="SM00015">
    <property type="entry name" value="IQ"/>
    <property type="match status" value="2"/>
</dbReference>
<feature type="compositionally biased region" description="Basic residues" evidence="1">
    <location>
        <begin position="568"/>
        <end position="578"/>
    </location>
</feature>
<feature type="region of interest" description="Disordered" evidence="1">
    <location>
        <begin position="521"/>
        <end position="553"/>
    </location>
</feature>